<feature type="compositionally biased region" description="Acidic residues" evidence="6">
    <location>
        <begin position="208"/>
        <end position="218"/>
    </location>
</feature>
<dbReference type="FunFam" id="1.10.10.60:FF:000009">
    <property type="entry name" value="transcription factor MYB1R1"/>
    <property type="match status" value="2"/>
</dbReference>
<dbReference type="InterPro" id="IPR017930">
    <property type="entry name" value="Myb_dom"/>
</dbReference>
<dbReference type="InterPro" id="IPR017884">
    <property type="entry name" value="SANT_dom"/>
</dbReference>
<feature type="domain" description="SANT" evidence="8">
    <location>
        <begin position="223"/>
        <end position="276"/>
    </location>
</feature>
<sequence>MVRGSVIVRRCSQCGLSGHNFSTCSKKNNNNTTTTTFASGNYNSNNTSLLIGNYNNNNVSVATGNTNNAGRIKIFGVYFQNGDDHDLNKSVSIENRSSKNIENEIEIDAERKKGKRWTEQEHRLFLTGLKELRKGDWRGISRRFVKTRSPSQVASHAQKYYLRQTAIDKKKTSVFDLSLNKANNVDNHNSMKKSVSMGNPSLEKVENNDSEDEAEDLADGVSQRKARWTEEEHKIFLIGLKKLGRGDWKGISQKFVTTRSPSQVASHAQKYFLRKATIDKKKPRSSVFDVSLNETELAPKDFSVSHMEKSDTKTSSLGGSSSQALALVNRFPHVSMHNPSLAQMRPPIFGAPNYHSIPSILHSRASISARMSLNLKLDILIPTPEQRYPLRRQEP</sequence>
<dbReference type="InterPro" id="IPR006447">
    <property type="entry name" value="Myb_dom_plants"/>
</dbReference>
<evidence type="ECO:0000259" key="9">
    <source>
        <dbReference type="PROSITE" id="PS51294"/>
    </source>
</evidence>
<dbReference type="Proteomes" id="UP001459277">
    <property type="component" value="Unassembled WGS sequence"/>
</dbReference>
<dbReference type="GO" id="GO:0009723">
    <property type="term" value="P:response to ethylene"/>
    <property type="evidence" value="ECO:0007669"/>
    <property type="project" value="TreeGrafter"/>
</dbReference>
<dbReference type="SMART" id="SM00717">
    <property type="entry name" value="SANT"/>
    <property type="match status" value="2"/>
</dbReference>
<comment type="subcellular location">
    <subcellularLocation>
        <location evidence="1">Nucleus</location>
    </subcellularLocation>
</comment>
<dbReference type="SUPFAM" id="SSF46689">
    <property type="entry name" value="Homeodomain-like"/>
    <property type="match status" value="2"/>
</dbReference>
<feature type="domain" description="HTH myb-type" evidence="9">
    <location>
        <begin position="220"/>
        <end position="276"/>
    </location>
</feature>
<feature type="domain" description="Myb-like" evidence="7">
    <location>
        <begin position="109"/>
        <end position="161"/>
    </location>
</feature>
<evidence type="ECO:0000256" key="5">
    <source>
        <dbReference type="ARBA" id="ARBA00023242"/>
    </source>
</evidence>
<dbReference type="Gene3D" id="1.10.10.60">
    <property type="entry name" value="Homeodomain-like"/>
    <property type="match status" value="2"/>
</dbReference>
<evidence type="ECO:0000256" key="1">
    <source>
        <dbReference type="ARBA" id="ARBA00004123"/>
    </source>
</evidence>
<keyword evidence="3" id="KW-0238">DNA-binding</keyword>
<evidence type="ECO:0000256" key="3">
    <source>
        <dbReference type="ARBA" id="ARBA00023125"/>
    </source>
</evidence>
<feature type="domain" description="Myb-like" evidence="7">
    <location>
        <begin position="220"/>
        <end position="272"/>
    </location>
</feature>
<feature type="region of interest" description="Disordered" evidence="6">
    <location>
        <begin position="185"/>
        <end position="219"/>
    </location>
</feature>
<evidence type="ECO:0000313" key="11">
    <source>
        <dbReference type="Proteomes" id="UP001459277"/>
    </source>
</evidence>
<comment type="caution">
    <text evidence="10">The sequence shown here is derived from an EMBL/GenBank/DDBJ whole genome shotgun (WGS) entry which is preliminary data.</text>
</comment>
<dbReference type="GO" id="GO:0003677">
    <property type="term" value="F:DNA binding"/>
    <property type="evidence" value="ECO:0007669"/>
    <property type="project" value="UniProtKB-KW"/>
</dbReference>
<dbReference type="Pfam" id="PF00249">
    <property type="entry name" value="Myb_DNA-binding"/>
    <property type="match status" value="2"/>
</dbReference>
<evidence type="ECO:0000256" key="4">
    <source>
        <dbReference type="ARBA" id="ARBA00023163"/>
    </source>
</evidence>
<evidence type="ECO:0000313" key="10">
    <source>
        <dbReference type="EMBL" id="KAK9993259.1"/>
    </source>
</evidence>
<dbReference type="CDD" id="cd00167">
    <property type="entry name" value="SANT"/>
    <property type="match status" value="2"/>
</dbReference>
<feature type="compositionally biased region" description="Polar residues" evidence="6">
    <location>
        <begin position="185"/>
        <end position="199"/>
    </location>
</feature>
<protein>
    <submittedName>
        <fullName evidence="10">Uncharacterized protein</fullName>
    </submittedName>
</protein>
<keyword evidence="11" id="KW-1185">Reference proteome</keyword>
<dbReference type="GO" id="GO:0009739">
    <property type="term" value="P:response to gibberellin"/>
    <property type="evidence" value="ECO:0007669"/>
    <property type="project" value="TreeGrafter"/>
</dbReference>
<evidence type="ECO:0000256" key="2">
    <source>
        <dbReference type="ARBA" id="ARBA00023015"/>
    </source>
</evidence>
<evidence type="ECO:0000259" key="7">
    <source>
        <dbReference type="PROSITE" id="PS50090"/>
    </source>
</evidence>
<dbReference type="NCBIfam" id="TIGR01557">
    <property type="entry name" value="myb_SHAQKYF"/>
    <property type="match status" value="2"/>
</dbReference>
<dbReference type="InterPro" id="IPR001005">
    <property type="entry name" value="SANT/Myb"/>
</dbReference>
<accession>A0AAW2C8S8</accession>
<dbReference type="AlphaFoldDB" id="A0AAW2C8S8"/>
<proteinExistence type="predicted"/>
<evidence type="ECO:0000256" key="6">
    <source>
        <dbReference type="SAM" id="MobiDB-lite"/>
    </source>
</evidence>
<dbReference type="PROSITE" id="PS51293">
    <property type="entry name" value="SANT"/>
    <property type="match status" value="1"/>
</dbReference>
<dbReference type="EMBL" id="JAZDWU010000008">
    <property type="protein sequence ID" value="KAK9993259.1"/>
    <property type="molecule type" value="Genomic_DNA"/>
</dbReference>
<keyword evidence="5" id="KW-0539">Nucleus</keyword>
<dbReference type="GO" id="GO:0006355">
    <property type="term" value="P:regulation of DNA-templated transcription"/>
    <property type="evidence" value="ECO:0007669"/>
    <property type="project" value="UniProtKB-ARBA"/>
</dbReference>
<dbReference type="PROSITE" id="PS51294">
    <property type="entry name" value="HTH_MYB"/>
    <property type="match status" value="2"/>
</dbReference>
<keyword evidence="2" id="KW-0805">Transcription regulation</keyword>
<gene>
    <name evidence="10" type="ORF">SO802_022962</name>
</gene>
<keyword evidence="4" id="KW-0804">Transcription</keyword>
<evidence type="ECO:0000259" key="8">
    <source>
        <dbReference type="PROSITE" id="PS51293"/>
    </source>
</evidence>
<dbReference type="InterPro" id="IPR052245">
    <property type="entry name" value="Plant_Stress_Dev_TF"/>
</dbReference>
<dbReference type="PROSITE" id="PS50090">
    <property type="entry name" value="MYB_LIKE"/>
    <property type="match status" value="2"/>
</dbReference>
<organism evidence="10 11">
    <name type="scientific">Lithocarpus litseifolius</name>
    <dbReference type="NCBI Taxonomy" id="425828"/>
    <lineage>
        <taxon>Eukaryota</taxon>
        <taxon>Viridiplantae</taxon>
        <taxon>Streptophyta</taxon>
        <taxon>Embryophyta</taxon>
        <taxon>Tracheophyta</taxon>
        <taxon>Spermatophyta</taxon>
        <taxon>Magnoliopsida</taxon>
        <taxon>eudicotyledons</taxon>
        <taxon>Gunneridae</taxon>
        <taxon>Pentapetalae</taxon>
        <taxon>rosids</taxon>
        <taxon>fabids</taxon>
        <taxon>Fagales</taxon>
        <taxon>Fagaceae</taxon>
        <taxon>Lithocarpus</taxon>
    </lineage>
</organism>
<dbReference type="GO" id="GO:0005634">
    <property type="term" value="C:nucleus"/>
    <property type="evidence" value="ECO:0007669"/>
    <property type="project" value="UniProtKB-SubCell"/>
</dbReference>
<dbReference type="PANTHER" id="PTHR44191">
    <property type="entry name" value="TRANSCRIPTION FACTOR KUA1"/>
    <property type="match status" value="1"/>
</dbReference>
<feature type="domain" description="HTH myb-type" evidence="9">
    <location>
        <begin position="109"/>
        <end position="165"/>
    </location>
</feature>
<dbReference type="InterPro" id="IPR009057">
    <property type="entry name" value="Homeodomain-like_sf"/>
</dbReference>
<name>A0AAW2C8S8_9ROSI</name>
<reference evidence="10 11" key="1">
    <citation type="submission" date="2024-01" db="EMBL/GenBank/DDBJ databases">
        <title>A telomere-to-telomere, gap-free genome of sweet tea (Lithocarpus litseifolius).</title>
        <authorList>
            <person name="Zhou J."/>
        </authorList>
    </citation>
    <scope>NUCLEOTIDE SEQUENCE [LARGE SCALE GENOMIC DNA]</scope>
    <source>
        <strain evidence="10">Zhou-2022a</strain>
        <tissue evidence="10">Leaf</tissue>
    </source>
</reference>
<dbReference type="PANTHER" id="PTHR44191:SF45">
    <property type="entry name" value="TRANSCRIPTION FACTOR MYB1R1-LIKE"/>
    <property type="match status" value="1"/>
</dbReference>